<evidence type="ECO:0000256" key="1">
    <source>
        <dbReference type="SAM" id="SignalP"/>
    </source>
</evidence>
<dbReference type="InterPro" id="IPR000782">
    <property type="entry name" value="FAS1_domain"/>
</dbReference>
<feature type="chain" id="PRO_5012372523" evidence="1">
    <location>
        <begin position="22"/>
        <end position="179"/>
    </location>
</feature>
<proteinExistence type="predicted"/>
<dbReference type="PROSITE" id="PS50213">
    <property type="entry name" value="FAS1"/>
    <property type="match status" value="1"/>
</dbReference>
<evidence type="ECO:0000313" key="4">
    <source>
        <dbReference type="Proteomes" id="UP000192746"/>
    </source>
</evidence>
<dbReference type="STRING" id="1185767.IIF7_15660"/>
<protein>
    <submittedName>
        <fullName evidence="3">Beta-Ig-H3/fasciclin</fullName>
    </submittedName>
</protein>
<dbReference type="RefSeq" id="WP_176218978.1">
    <property type="nucleotide sequence ID" value="NZ_ARYN01000015.1"/>
</dbReference>
<dbReference type="AlphaFoldDB" id="A0A1Y1T1R5"/>
<organism evidence="3 4">
    <name type="scientific">Zunongwangia atlantica 22II14-10F7</name>
    <dbReference type="NCBI Taxonomy" id="1185767"/>
    <lineage>
        <taxon>Bacteria</taxon>
        <taxon>Pseudomonadati</taxon>
        <taxon>Bacteroidota</taxon>
        <taxon>Flavobacteriia</taxon>
        <taxon>Flavobacteriales</taxon>
        <taxon>Flavobacteriaceae</taxon>
        <taxon>Zunongwangia</taxon>
    </lineage>
</organism>
<sequence length="179" mass="20026">MKKKSLILSIVFGLLTTISFAQEDKYFTAAENTEDYTVLELAKMDDQFSTFVSFLEASGLDTSVEYAEGYTIFLPTNEAFEEMKVGELSELTDPNNKMKLVEFVKYYIVPEKVYKNEFNSSQVITVSENKSIKINAEMNGLSVDIGGANIIASDIESKNGIIHVIDQLVTPTNYFASSY</sequence>
<dbReference type="FunFam" id="2.30.180.10:FF:000032">
    <property type="entry name" value="Fasciclin domain-containing protein, putative"/>
    <property type="match status" value="1"/>
</dbReference>
<dbReference type="PANTHER" id="PTHR10900">
    <property type="entry name" value="PERIOSTIN-RELATED"/>
    <property type="match status" value="1"/>
</dbReference>
<dbReference type="SMART" id="SM00554">
    <property type="entry name" value="FAS1"/>
    <property type="match status" value="1"/>
</dbReference>
<dbReference type="Pfam" id="PF02469">
    <property type="entry name" value="Fasciclin"/>
    <property type="match status" value="1"/>
</dbReference>
<keyword evidence="4" id="KW-1185">Reference proteome</keyword>
<dbReference type="SUPFAM" id="SSF82153">
    <property type="entry name" value="FAS1 domain"/>
    <property type="match status" value="1"/>
</dbReference>
<dbReference type="InterPro" id="IPR050904">
    <property type="entry name" value="Adhesion/Biosynth-related"/>
</dbReference>
<evidence type="ECO:0000259" key="2">
    <source>
        <dbReference type="PROSITE" id="PS50213"/>
    </source>
</evidence>
<name>A0A1Y1T1R5_9FLAO</name>
<feature type="signal peptide" evidence="1">
    <location>
        <begin position="1"/>
        <end position="21"/>
    </location>
</feature>
<reference evidence="3 4" key="1">
    <citation type="submission" date="2013-04" db="EMBL/GenBank/DDBJ databases">
        <title>Zunongwangia sp. 22II14-10F7 Genome Sequencing.</title>
        <authorList>
            <person name="Lai Q."/>
            <person name="Shao Z."/>
        </authorList>
    </citation>
    <scope>NUCLEOTIDE SEQUENCE [LARGE SCALE GENOMIC DNA]</scope>
    <source>
        <strain evidence="3 4">22II14-10F7</strain>
    </source>
</reference>
<dbReference type="Gene3D" id="2.30.180.10">
    <property type="entry name" value="FAS1 domain"/>
    <property type="match status" value="1"/>
</dbReference>
<evidence type="ECO:0000313" key="3">
    <source>
        <dbReference type="EMBL" id="ORL44433.1"/>
    </source>
</evidence>
<accession>A0A1Y1T1R5</accession>
<dbReference type="PANTHER" id="PTHR10900:SF77">
    <property type="entry name" value="FI19380P1"/>
    <property type="match status" value="1"/>
</dbReference>
<keyword evidence="1" id="KW-0732">Signal</keyword>
<comment type="caution">
    <text evidence="3">The sequence shown here is derived from an EMBL/GenBank/DDBJ whole genome shotgun (WGS) entry which is preliminary data.</text>
</comment>
<dbReference type="InterPro" id="IPR036378">
    <property type="entry name" value="FAS1_dom_sf"/>
</dbReference>
<dbReference type="EMBL" id="ARYN01000015">
    <property type="protein sequence ID" value="ORL44433.1"/>
    <property type="molecule type" value="Genomic_DNA"/>
</dbReference>
<feature type="domain" description="FAS1" evidence="2">
    <location>
        <begin position="35"/>
        <end position="169"/>
    </location>
</feature>
<dbReference type="Proteomes" id="UP000192746">
    <property type="component" value="Unassembled WGS sequence"/>
</dbReference>
<dbReference type="GO" id="GO:0005615">
    <property type="term" value="C:extracellular space"/>
    <property type="evidence" value="ECO:0007669"/>
    <property type="project" value="TreeGrafter"/>
</dbReference>
<gene>
    <name evidence="3" type="ORF">IIF7_15660</name>
</gene>